<organism evidence="3 4">
    <name type="scientific">Apiotrichum porosum</name>
    <dbReference type="NCBI Taxonomy" id="105984"/>
    <lineage>
        <taxon>Eukaryota</taxon>
        <taxon>Fungi</taxon>
        <taxon>Dikarya</taxon>
        <taxon>Basidiomycota</taxon>
        <taxon>Agaricomycotina</taxon>
        <taxon>Tremellomycetes</taxon>
        <taxon>Trichosporonales</taxon>
        <taxon>Trichosporonaceae</taxon>
        <taxon>Apiotrichum</taxon>
    </lineage>
</organism>
<dbReference type="EMBL" id="RSCE01000001">
    <property type="protein sequence ID" value="RSH88329.1"/>
    <property type="molecule type" value="Genomic_DNA"/>
</dbReference>
<dbReference type="OrthoDB" id="94039at2759"/>
<proteinExistence type="predicted"/>
<feature type="domain" description="AB hydrolase-1" evidence="2">
    <location>
        <begin position="203"/>
        <end position="444"/>
    </location>
</feature>
<dbReference type="Gene3D" id="3.40.50.1820">
    <property type="entry name" value="alpha/beta hydrolase"/>
    <property type="match status" value="1"/>
</dbReference>
<name>A0A427YB07_9TREE</name>
<dbReference type="RefSeq" id="XP_028480537.1">
    <property type="nucleotide sequence ID" value="XM_028616680.1"/>
</dbReference>
<dbReference type="InterPro" id="IPR029058">
    <property type="entry name" value="AB_hydrolase_fold"/>
</dbReference>
<dbReference type="Pfam" id="PF12697">
    <property type="entry name" value="Abhydrolase_6"/>
    <property type="match status" value="1"/>
</dbReference>
<accession>A0A427YB07</accession>
<feature type="region of interest" description="Disordered" evidence="1">
    <location>
        <begin position="1"/>
        <end position="80"/>
    </location>
</feature>
<evidence type="ECO:0000256" key="1">
    <source>
        <dbReference type="SAM" id="MobiDB-lite"/>
    </source>
</evidence>
<dbReference type="GeneID" id="39585409"/>
<sequence length="460" mass="50210">MVPARPVLPLLPHPDNQAPPRPPHSLPLPPPPPGYTRTLHASPAAYPRTLRGATGNLSRSSHPFRKHPEASVVGESKDQRKARLNGEAEACVRLRHGAEYWTLDEAQASGEPGLWVAVERWKRDKPAGAEQGGVTLVMRNACGMAADHWQPMLHDLMACGPARVQFGTGTPLEDAKPVVIDDIWFLDDPHHHSSLDLNAGRLGAVHSWTDTGREVINFVEHVLPAVLEAEQAEKEAQVPETPWGLSWAPSRTTRPTPVIGVGHSYGGNGVVQAAHARPDLFAGIFLVEPMCIFVNTNTLQLGWPLTNAALRRRDTWPSRAAAAAANRSNPMFGRWNPAVFDLWVSHSLVPVDPSEPEGAVTLATPTWAEAATFSDPNALPRGWDKLAELDMPVGFVQAGEADMWTAGEKTVNEMVFRTPGARNERIMEASHLVVQERPAELAEAFARFLATLKAGWFSKD</sequence>
<evidence type="ECO:0000259" key="2">
    <source>
        <dbReference type="Pfam" id="PF12697"/>
    </source>
</evidence>
<reference evidence="3 4" key="1">
    <citation type="submission" date="2018-11" db="EMBL/GenBank/DDBJ databases">
        <title>Genome sequence of Apiotrichum porosum DSM 27194.</title>
        <authorList>
            <person name="Aliyu H."/>
            <person name="Gorte O."/>
            <person name="Ochsenreither K."/>
        </authorList>
    </citation>
    <scope>NUCLEOTIDE SEQUENCE [LARGE SCALE GENOMIC DNA]</scope>
    <source>
        <strain evidence="3 4">DSM 27194</strain>
    </source>
</reference>
<gene>
    <name evidence="3" type="ORF">EHS24_000866</name>
</gene>
<dbReference type="STRING" id="105984.A0A427YB07"/>
<evidence type="ECO:0000313" key="3">
    <source>
        <dbReference type="EMBL" id="RSH88329.1"/>
    </source>
</evidence>
<dbReference type="InterPro" id="IPR000073">
    <property type="entry name" value="AB_hydrolase_1"/>
</dbReference>
<protein>
    <recommendedName>
        <fullName evidence="2">AB hydrolase-1 domain-containing protein</fullName>
    </recommendedName>
</protein>
<keyword evidence="4" id="KW-1185">Reference proteome</keyword>
<evidence type="ECO:0000313" key="4">
    <source>
        <dbReference type="Proteomes" id="UP000279236"/>
    </source>
</evidence>
<dbReference type="AlphaFoldDB" id="A0A427YB07"/>
<dbReference type="Proteomes" id="UP000279236">
    <property type="component" value="Unassembled WGS sequence"/>
</dbReference>
<comment type="caution">
    <text evidence="3">The sequence shown here is derived from an EMBL/GenBank/DDBJ whole genome shotgun (WGS) entry which is preliminary data.</text>
</comment>
<dbReference type="SUPFAM" id="SSF53474">
    <property type="entry name" value="alpha/beta-Hydrolases"/>
    <property type="match status" value="1"/>
</dbReference>
<feature type="compositionally biased region" description="Pro residues" evidence="1">
    <location>
        <begin position="9"/>
        <end position="34"/>
    </location>
</feature>